<dbReference type="PATRIC" id="fig|915437.3.peg.164"/>
<evidence type="ECO:0000256" key="6">
    <source>
        <dbReference type="ARBA" id="ARBA00023136"/>
    </source>
</evidence>
<evidence type="ECO:0000256" key="1">
    <source>
        <dbReference type="ARBA" id="ARBA00004651"/>
    </source>
</evidence>
<feature type="transmembrane region" description="Helical" evidence="7">
    <location>
        <begin position="284"/>
        <end position="304"/>
    </location>
</feature>
<protein>
    <submittedName>
        <fullName evidence="9">Putative RND superfamily drug exporter</fullName>
    </submittedName>
</protein>
<dbReference type="Gene3D" id="1.20.1640.10">
    <property type="entry name" value="Multidrug efflux transporter AcrB transmembrane domain"/>
    <property type="match status" value="2"/>
</dbReference>
<feature type="transmembrane region" description="Helical" evidence="7">
    <location>
        <begin position="310"/>
        <end position="334"/>
    </location>
</feature>
<evidence type="ECO:0000256" key="5">
    <source>
        <dbReference type="ARBA" id="ARBA00022989"/>
    </source>
</evidence>
<comment type="caution">
    <text evidence="9">The sequence shown here is derived from an EMBL/GenBank/DDBJ whole genome shotgun (WGS) entry which is preliminary data.</text>
</comment>
<feature type="transmembrane region" description="Helical" evidence="7">
    <location>
        <begin position="6"/>
        <end position="26"/>
    </location>
</feature>
<evidence type="ECO:0000313" key="10">
    <source>
        <dbReference type="Proteomes" id="UP000053380"/>
    </source>
</evidence>
<feature type="domain" description="SSD" evidence="8">
    <location>
        <begin position="901"/>
        <end position="1028"/>
    </location>
</feature>
<evidence type="ECO:0000313" key="9">
    <source>
        <dbReference type="EMBL" id="EXG83197.1"/>
    </source>
</evidence>
<feature type="transmembrane region" description="Helical" evidence="7">
    <location>
        <begin position="366"/>
        <end position="385"/>
    </location>
</feature>
<comment type="subcellular location">
    <subcellularLocation>
        <location evidence="1">Cell membrane</location>
        <topology evidence="1">Multi-pass membrane protein</topology>
    </subcellularLocation>
</comment>
<dbReference type="EMBL" id="JFBU01000001">
    <property type="protein sequence ID" value="EXG83197.1"/>
    <property type="molecule type" value="Genomic_DNA"/>
</dbReference>
<dbReference type="GO" id="GO:0005886">
    <property type="term" value="C:plasma membrane"/>
    <property type="evidence" value="ECO:0007669"/>
    <property type="project" value="UniProtKB-SubCell"/>
</dbReference>
<sequence length="1050" mass="112409">MRTILKARWIVLVIWLVAAVGLFVTAPSMSDLVREKGGIAVPEGYTSTEASAILSELAAQEGGAEGTTIALVFHNPDGLTAKEKEQAKQAVDAIEKDKENLHVTAILSPFDQPELEDQMISENGQTILVSLTAEVAEGEAAEVQSGLDATLAPYEVGHYLTGQSLINEDTVRSSEEGLKKSEYITVVFILLILVLVFRSVVAPFVPLLTVGLSYIVSQSIVSFLVDRFDFPLSNFTQIFMVAVMFGIGTDYCILLISRFKEEMGHTDNKWDAIIETYRTAGRTVIVSGIAVLVGFAAIGLSQFMLYRSAVAVAVGIAIMLLAMVTIVPFFMAVLGQKMFWPSRKAMGHSENRLWGWAGKFSIKRPWAAMLIVLAVSLPFLLTSSGKLSFNSLEEIPGNYESVQGFNIIADSFGAGQAMPAKIVIQNDQAMDNAEYVAIAERISREVLKVNGVDSVRSASRPTGEALDDFSVADQAGTLKDGLGEANDGLTKIQDGLADASKQMSDNAPQIEEAASGADQLVSGTEDLKAGVTQLGDGLTQIEDGIRSGATGAGDLQAGLAQMKASAQQLADAHAQLLAGYQQVGTGLTALDGGMSQIGDQLNAVSGALASVQGSFGSLEQKFPELLQDQDYLTIRGTVTQTGQGTAALAGAFGQIQGQVSQVAGGVGQANQGYAQALDGQNQLTGGFDQLIAGIEQLQSGLNQAADGQGQIVGQVPELTDGLDQLQDGQEQIGQGFRDLSGQLTQLTDGLDQSVDGLKQVGDGLGSAQDYLTQLQENSDSELGGWFMPQEALENEDFQQVFDTYMSKDRKIMTLDVVLSDNPYSAEALANMENIRAAVDRGTKDTALEQADVAISGVTSTFADLQTVSNADYNRTVYLMMGGILIILILLLRSIIMPLYLMLSLFVTYYAAIGVTEAIFVHLLGYSGITWTTPFFGFVMLIALGVDYSIFLMDRFNENRDLDPREAIVQAMRSMGTVILSAVLILSGTFASMIPSGVLSMMQIATVVLAGLVIYALFMLPFFVPVMVKTFGKANWWPFLRDTERAGGSKE</sequence>
<evidence type="ECO:0000256" key="4">
    <source>
        <dbReference type="ARBA" id="ARBA00022692"/>
    </source>
</evidence>
<feature type="transmembrane region" description="Helical" evidence="7">
    <location>
        <begin position="875"/>
        <end position="891"/>
    </location>
</feature>
<dbReference type="PANTHER" id="PTHR33406:SF6">
    <property type="entry name" value="MEMBRANE PROTEIN YDGH-RELATED"/>
    <property type="match status" value="1"/>
</dbReference>
<keyword evidence="6 7" id="KW-0472">Membrane</keyword>
<feature type="transmembrane region" description="Helical" evidence="7">
    <location>
        <begin position="973"/>
        <end position="993"/>
    </location>
</feature>
<dbReference type="AlphaFoldDB" id="A0A011A116"/>
<dbReference type="RefSeq" id="WP_037282499.1">
    <property type="nucleotide sequence ID" value="NZ_KK073875.1"/>
</dbReference>
<keyword evidence="3" id="KW-1003">Cell membrane</keyword>
<feature type="transmembrane region" description="Helical" evidence="7">
    <location>
        <begin position="999"/>
        <end position="1023"/>
    </location>
</feature>
<feature type="transmembrane region" description="Helical" evidence="7">
    <location>
        <begin position="898"/>
        <end position="922"/>
    </location>
</feature>
<evidence type="ECO:0000256" key="2">
    <source>
        <dbReference type="ARBA" id="ARBA00010157"/>
    </source>
</evidence>
<comment type="similarity">
    <text evidence="2">Belongs to the resistance-nodulation-cell division (RND) (TC 2.A.6) family. MmpL subfamily.</text>
</comment>
<feature type="transmembrane region" description="Helical" evidence="7">
    <location>
        <begin position="934"/>
        <end position="952"/>
    </location>
</feature>
<dbReference type="HOGENOM" id="CLU_005108_0_0_9"/>
<dbReference type="Proteomes" id="UP000053380">
    <property type="component" value="Unassembled WGS sequence"/>
</dbReference>
<dbReference type="NCBIfam" id="TIGR03057">
    <property type="entry name" value="xxxLxxG_by_4"/>
    <property type="match status" value="2"/>
</dbReference>
<evidence type="ECO:0000256" key="7">
    <source>
        <dbReference type="SAM" id="Phobius"/>
    </source>
</evidence>
<feature type="transmembrane region" description="Helical" evidence="7">
    <location>
        <begin position="235"/>
        <end position="256"/>
    </location>
</feature>
<dbReference type="InterPro" id="IPR050545">
    <property type="entry name" value="Mycobact_MmpL"/>
</dbReference>
<organism evidence="9 10">
    <name type="scientific">Saccharibacillus sacchari DSM 19268</name>
    <dbReference type="NCBI Taxonomy" id="915437"/>
    <lineage>
        <taxon>Bacteria</taxon>
        <taxon>Bacillati</taxon>
        <taxon>Bacillota</taxon>
        <taxon>Bacilli</taxon>
        <taxon>Bacillales</taxon>
        <taxon>Paenibacillaceae</taxon>
        <taxon>Saccharibacillus</taxon>
    </lineage>
</organism>
<dbReference type="Pfam" id="PF03176">
    <property type="entry name" value="MMPL"/>
    <property type="match status" value="2"/>
</dbReference>
<dbReference type="InterPro" id="IPR000731">
    <property type="entry name" value="SSD"/>
</dbReference>
<proteinExistence type="inferred from homology"/>
<gene>
    <name evidence="9" type="ORF">SacsacDRAFT_0162</name>
</gene>
<keyword evidence="5 7" id="KW-1133">Transmembrane helix</keyword>
<dbReference type="SUPFAM" id="SSF58104">
    <property type="entry name" value="Methyl-accepting chemotaxis protein (MCP) signaling domain"/>
    <property type="match status" value="1"/>
</dbReference>
<dbReference type="InterPro" id="IPR023908">
    <property type="entry name" value="xxxLxxG_rpt"/>
</dbReference>
<dbReference type="PANTHER" id="PTHR33406">
    <property type="entry name" value="MEMBRANE PROTEIN MJ1562-RELATED"/>
    <property type="match status" value="1"/>
</dbReference>
<evidence type="ECO:0000256" key="3">
    <source>
        <dbReference type="ARBA" id="ARBA00022475"/>
    </source>
</evidence>
<feature type="transmembrane region" description="Helical" evidence="7">
    <location>
        <begin position="183"/>
        <end position="215"/>
    </location>
</feature>
<evidence type="ECO:0000259" key="8">
    <source>
        <dbReference type="PROSITE" id="PS50156"/>
    </source>
</evidence>
<dbReference type="SUPFAM" id="SSF82866">
    <property type="entry name" value="Multidrug efflux transporter AcrB transmembrane domain"/>
    <property type="match status" value="2"/>
</dbReference>
<keyword evidence="10" id="KW-1185">Reference proteome</keyword>
<dbReference type="OrthoDB" id="9782006at2"/>
<dbReference type="Gene3D" id="1.10.287.950">
    <property type="entry name" value="Methyl-accepting chemotaxis protein"/>
    <property type="match status" value="1"/>
</dbReference>
<dbReference type="InterPro" id="IPR004869">
    <property type="entry name" value="MMPL_dom"/>
</dbReference>
<reference evidence="9 10" key="1">
    <citation type="submission" date="2013-07" db="EMBL/GenBank/DDBJ databases">
        <authorList>
            <consortium name="DOE Joint Genome Institute"/>
            <person name="Anderson I."/>
            <person name="Huntemann M."/>
            <person name="Han J."/>
            <person name="Chen A."/>
            <person name="Kyrpides N."/>
            <person name="Mavromatis K."/>
            <person name="Markowitz V."/>
            <person name="Palaniappan K."/>
            <person name="Ivanova N."/>
            <person name="Schaumberg A."/>
            <person name="Pati A."/>
            <person name="Liolios K."/>
            <person name="Nordberg H.P."/>
            <person name="Cantor M.N."/>
            <person name="Hua S.X."/>
            <person name="Woyke T."/>
        </authorList>
    </citation>
    <scope>NUCLEOTIDE SEQUENCE [LARGE SCALE GENOMIC DNA]</scope>
    <source>
        <strain evidence="9 10">DSM 19268</strain>
    </source>
</reference>
<name>A0A011A116_9BACL</name>
<accession>A0A011A116</accession>
<dbReference type="PROSITE" id="PS50156">
    <property type="entry name" value="SSD"/>
    <property type="match status" value="1"/>
</dbReference>
<keyword evidence="4 7" id="KW-0812">Transmembrane</keyword>